<name>A0ABT4B530_9ACTN</name>
<dbReference type="EMBL" id="JAPNTZ010000009">
    <property type="protein sequence ID" value="MCY1141603.1"/>
    <property type="molecule type" value="Genomic_DNA"/>
</dbReference>
<accession>A0ABT4B530</accession>
<evidence type="ECO:0000313" key="3">
    <source>
        <dbReference type="Proteomes" id="UP001151002"/>
    </source>
</evidence>
<feature type="domain" description="MEDS" evidence="1">
    <location>
        <begin position="2"/>
        <end position="128"/>
    </location>
</feature>
<dbReference type="RefSeq" id="WP_267565995.1">
    <property type="nucleotide sequence ID" value="NZ_JAPNTZ010000009.1"/>
</dbReference>
<gene>
    <name evidence="2" type="ORF">OWR29_26700</name>
</gene>
<sequence length="130" mass="14380">MHRAVIIDSDDELTNTLIPELRRSAGRYDEILLVVAKATRTVLTEHIGDLDDALAWGDPSAFYQRLGFAYEGFRRYLAEQHAAGRRVHVIAEPDLAAGIDPGMHADRAAAYLAYEAVCNDTYNPYGATLT</sequence>
<dbReference type="InterPro" id="IPR025847">
    <property type="entry name" value="MEDS_domain"/>
</dbReference>
<dbReference type="Proteomes" id="UP001151002">
    <property type="component" value="Unassembled WGS sequence"/>
</dbReference>
<evidence type="ECO:0000259" key="1">
    <source>
        <dbReference type="Pfam" id="PF14417"/>
    </source>
</evidence>
<proteinExistence type="predicted"/>
<reference evidence="2" key="1">
    <citation type="submission" date="2022-11" db="EMBL/GenBank/DDBJ databases">
        <authorList>
            <person name="Somphong A."/>
            <person name="Phongsopitanun W."/>
        </authorList>
    </citation>
    <scope>NUCLEOTIDE SEQUENCE</scope>
    <source>
        <strain evidence="2">Pm04-4</strain>
    </source>
</reference>
<protein>
    <submittedName>
        <fullName evidence="2">MEDS domain-containing protein</fullName>
    </submittedName>
</protein>
<evidence type="ECO:0000313" key="2">
    <source>
        <dbReference type="EMBL" id="MCY1141603.1"/>
    </source>
</evidence>
<keyword evidence="3" id="KW-1185">Reference proteome</keyword>
<dbReference type="Pfam" id="PF14417">
    <property type="entry name" value="MEDS"/>
    <property type="match status" value="1"/>
</dbReference>
<organism evidence="2 3">
    <name type="scientific">Paractinoplanes pyxinae</name>
    <dbReference type="NCBI Taxonomy" id="2997416"/>
    <lineage>
        <taxon>Bacteria</taxon>
        <taxon>Bacillati</taxon>
        <taxon>Actinomycetota</taxon>
        <taxon>Actinomycetes</taxon>
        <taxon>Micromonosporales</taxon>
        <taxon>Micromonosporaceae</taxon>
        <taxon>Paractinoplanes</taxon>
    </lineage>
</organism>
<comment type="caution">
    <text evidence="2">The sequence shown here is derived from an EMBL/GenBank/DDBJ whole genome shotgun (WGS) entry which is preliminary data.</text>
</comment>